<dbReference type="FunFam" id="3.40.50.720:FF:000047">
    <property type="entry name" value="NADP-dependent L-serine/L-allo-threonine dehydrogenase"/>
    <property type="match status" value="1"/>
</dbReference>
<dbReference type="AlphaFoldDB" id="C1D0M0"/>
<evidence type="ECO:0000313" key="5">
    <source>
        <dbReference type="Proteomes" id="UP000002208"/>
    </source>
</evidence>
<dbReference type="EMBL" id="CP001114">
    <property type="protein sequence ID" value="ACO45394.1"/>
    <property type="molecule type" value="Genomic_DNA"/>
</dbReference>
<dbReference type="PROSITE" id="PS00061">
    <property type="entry name" value="ADH_SHORT"/>
    <property type="match status" value="1"/>
</dbReference>
<evidence type="ECO:0000256" key="3">
    <source>
        <dbReference type="RuleBase" id="RU000363"/>
    </source>
</evidence>
<dbReference type="PANTHER" id="PTHR44196:SF1">
    <property type="entry name" value="DEHYDROGENASE_REDUCTASE SDR FAMILY MEMBER 7B"/>
    <property type="match status" value="1"/>
</dbReference>
<dbReference type="RefSeq" id="WP_012692517.1">
    <property type="nucleotide sequence ID" value="NC_012526.1"/>
</dbReference>
<dbReference type="OrthoDB" id="9775296at2"/>
<keyword evidence="2" id="KW-0560">Oxidoreductase</keyword>
<dbReference type="InterPro" id="IPR036291">
    <property type="entry name" value="NAD(P)-bd_dom_sf"/>
</dbReference>
<dbReference type="NCBIfam" id="NF005806">
    <property type="entry name" value="PRK07666.1"/>
    <property type="match status" value="1"/>
</dbReference>
<proteinExistence type="inferred from homology"/>
<dbReference type="InterPro" id="IPR020904">
    <property type="entry name" value="Sc_DH/Rdtase_CS"/>
</dbReference>
<dbReference type="CDD" id="cd05233">
    <property type="entry name" value="SDR_c"/>
    <property type="match status" value="1"/>
</dbReference>
<dbReference type="PRINTS" id="PR00080">
    <property type="entry name" value="SDRFAMILY"/>
</dbReference>
<keyword evidence="5" id="KW-1185">Reference proteome</keyword>
<dbReference type="STRING" id="546414.Deide_05550"/>
<dbReference type="SUPFAM" id="SSF51735">
    <property type="entry name" value="NAD(P)-binding Rossmann-fold domains"/>
    <property type="match status" value="1"/>
</dbReference>
<dbReference type="KEGG" id="ddr:Deide_05550"/>
<gene>
    <name evidence="4" type="ordered locus">Deide_05550</name>
</gene>
<dbReference type="PIRSF" id="PIRSF000126">
    <property type="entry name" value="11-beta-HSD1"/>
    <property type="match status" value="1"/>
</dbReference>
<sequence>MTDLTGKTAIVTGAGKGIGKAIALAFAQEGVHVGLIARDRKGLEALAEEISGQYKVKVGVAPVDVSDRAGVEAAVAQLAGELGSVDILVNNAGTAQFGSVLDMEPAEWERMIQVNLLGTYYATRAALPYMVRQGSGNIINIASTAGEKGAATASAYAASKAGVIAFTEALMPEVRKHNVRVILMNPSTVNTDLATSLGLKIGEEDRMLQAEDVAQVLVAALKLPQRALVRNLSLLTTNPQ</sequence>
<reference evidence="4 5" key="1">
    <citation type="journal article" date="2009" name="PLoS Genet.">
        <title>Alliance of proteomics and genomics to unravel the specificities of Sahara bacterium Deinococcus deserti.</title>
        <authorList>
            <person name="de Groot A."/>
            <person name="Dulermo R."/>
            <person name="Ortet P."/>
            <person name="Blanchard L."/>
            <person name="Guerin P."/>
            <person name="Fernandez B."/>
            <person name="Vacherie B."/>
            <person name="Dossat C."/>
            <person name="Jolivet E."/>
            <person name="Siguier P."/>
            <person name="Chandler M."/>
            <person name="Barakat M."/>
            <person name="Dedieu A."/>
            <person name="Barbe V."/>
            <person name="Heulin T."/>
            <person name="Sommer S."/>
            <person name="Achouak W."/>
            <person name="Armengaud J."/>
        </authorList>
    </citation>
    <scope>NUCLEOTIDE SEQUENCE [LARGE SCALE GENOMIC DNA]</scope>
    <source>
        <strain evidence="5">DSM 17065 / CIP 109153 / LMG 22923 / VCD115</strain>
    </source>
</reference>
<dbReference type="PANTHER" id="PTHR44196">
    <property type="entry name" value="DEHYDROGENASE/REDUCTASE SDR FAMILY MEMBER 7B"/>
    <property type="match status" value="1"/>
</dbReference>
<name>C1D0M0_DEIDV</name>
<evidence type="ECO:0000313" key="4">
    <source>
        <dbReference type="EMBL" id="ACO45394.1"/>
    </source>
</evidence>
<dbReference type="InterPro" id="IPR002347">
    <property type="entry name" value="SDR_fam"/>
</dbReference>
<dbReference type="GO" id="GO:0016616">
    <property type="term" value="F:oxidoreductase activity, acting on the CH-OH group of donors, NAD or NADP as acceptor"/>
    <property type="evidence" value="ECO:0007669"/>
    <property type="project" value="UniProtKB-ARBA"/>
</dbReference>
<dbReference type="Proteomes" id="UP000002208">
    <property type="component" value="Chromosome"/>
</dbReference>
<protein>
    <submittedName>
        <fullName evidence="4">Putative short-chain dehydrogenase</fullName>
    </submittedName>
</protein>
<accession>C1D0M0</accession>
<dbReference type="Pfam" id="PF00106">
    <property type="entry name" value="adh_short"/>
    <property type="match status" value="1"/>
</dbReference>
<comment type="similarity">
    <text evidence="1 3">Belongs to the short-chain dehydrogenases/reductases (SDR) family.</text>
</comment>
<organism evidence="4 5">
    <name type="scientific">Deinococcus deserti (strain DSM 17065 / CIP 109153 / LMG 22923 / VCD115)</name>
    <dbReference type="NCBI Taxonomy" id="546414"/>
    <lineage>
        <taxon>Bacteria</taxon>
        <taxon>Thermotogati</taxon>
        <taxon>Deinococcota</taxon>
        <taxon>Deinococci</taxon>
        <taxon>Deinococcales</taxon>
        <taxon>Deinococcaceae</taxon>
        <taxon>Deinococcus</taxon>
    </lineage>
</organism>
<dbReference type="Gene3D" id="3.40.50.720">
    <property type="entry name" value="NAD(P)-binding Rossmann-like Domain"/>
    <property type="match status" value="1"/>
</dbReference>
<evidence type="ECO:0000256" key="1">
    <source>
        <dbReference type="ARBA" id="ARBA00006484"/>
    </source>
</evidence>
<dbReference type="GO" id="GO:0016020">
    <property type="term" value="C:membrane"/>
    <property type="evidence" value="ECO:0007669"/>
    <property type="project" value="TreeGrafter"/>
</dbReference>
<dbReference type="PRINTS" id="PR00081">
    <property type="entry name" value="GDHRDH"/>
</dbReference>
<dbReference type="PaxDb" id="546414-Deide_05550"/>
<evidence type="ECO:0000256" key="2">
    <source>
        <dbReference type="ARBA" id="ARBA00023002"/>
    </source>
</evidence>
<dbReference type="eggNOG" id="COG4221">
    <property type="taxonomic scope" value="Bacteria"/>
</dbReference>
<dbReference type="HOGENOM" id="CLU_010194_2_10_0"/>